<proteinExistence type="predicted"/>
<dbReference type="Proteomes" id="UP000034676">
    <property type="component" value="Unassembled WGS sequence"/>
</dbReference>
<comment type="caution">
    <text evidence="2">The sequence shown here is derived from an EMBL/GenBank/DDBJ whole genome shotgun (WGS) entry which is preliminary data.</text>
</comment>
<reference evidence="2 3" key="1">
    <citation type="journal article" date="2015" name="Nature">
        <title>rRNA introns, odd ribosomes, and small enigmatic genomes across a large radiation of phyla.</title>
        <authorList>
            <person name="Brown C.T."/>
            <person name="Hug L.A."/>
            <person name="Thomas B.C."/>
            <person name="Sharon I."/>
            <person name="Castelle C.J."/>
            <person name="Singh A."/>
            <person name="Wilkins M.J."/>
            <person name="Williams K.H."/>
            <person name="Banfield J.F."/>
        </authorList>
    </citation>
    <scope>NUCLEOTIDE SEQUENCE [LARGE SCALE GENOMIC DNA]</scope>
</reference>
<accession>A0A0G0X401</accession>
<evidence type="ECO:0000313" key="3">
    <source>
        <dbReference type="Proteomes" id="UP000034676"/>
    </source>
</evidence>
<feature type="compositionally biased region" description="Low complexity" evidence="1">
    <location>
        <begin position="798"/>
        <end position="807"/>
    </location>
</feature>
<protein>
    <submittedName>
        <fullName evidence="2">Uncharacterized protein</fullName>
    </submittedName>
</protein>
<gene>
    <name evidence="2" type="ORF">UU42_C0012G0012</name>
</gene>
<dbReference type="EMBL" id="LCAO01000012">
    <property type="protein sequence ID" value="KKR91415.1"/>
    <property type="molecule type" value="Genomic_DNA"/>
</dbReference>
<evidence type="ECO:0000256" key="1">
    <source>
        <dbReference type="SAM" id="MobiDB-lite"/>
    </source>
</evidence>
<dbReference type="AlphaFoldDB" id="A0A0G0X401"/>
<feature type="region of interest" description="Disordered" evidence="1">
    <location>
        <begin position="787"/>
        <end position="808"/>
    </location>
</feature>
<sequence length="957" mass="102208">MAIQNDFTIYPKTKVIRHTSGTTVYSAVAFYSWLMDTFDEPGYLTYQTPIRFNTPTSFTMVNGWFLDNGEGSYILKYLYGGGIDTSGYATVADPVYMLDLISTTDFTTGASSDWDAEVTDDAVAVGPLLSVINDYPTANRARIWVRDTRATPATIGASSAIATTGAGPGAGTVATTEGFRNGDEIYLNLFTIASFAGTPNPQAYIYQKHPVTADSYHGSGDVRVRIGEWSNLANWDRDSAGPTNIVDILFPIKLGGALIDSGQFKTFVRQTGDTYTFVESTVTESGRTPIATETAPDTVNITKGEHYMFYTSVSNPAYTAGTVIQDVATGGATPPTWYAEIVAHTNWSATSGYITIRGLRGVPVSTNPIYVGASQLGTATVNGKVGDTIVSYDTETTAPVAGDLDKPVDGSISTAERILRAFKDDGTSGKLLLQVYHTHGVIDGRTYTGTTRDFLYKQFVDNDVITAATGGSALLNVTLDVTITPTTIISGYSDVTVAHMNGTIPVNTFSGTFQYGERITWTGGEAIMIETNGSSIMSIGNVTAETNLNVATTVITGGVSGATCQIVTTAGMTDDRIEDFPFSLQSAFEYTTFIEGGSIYNTGRSLSDIYGYLQYYVRDGQDVSSRPIYTSTGTAIVLVAAEEYIKAVSTYSATKTAPFGTLAGTTYFGAQGVWIQGMQSADNNNIKLTDHGGTLRQPYVSVTVSITNTRQDDRIAVYLESGTTTLPDKTTYTSHNINNAQGDITFERDTGAMSLDTPTSGTIIVVDNSPTEEHRYRFVSRNGTTNPAIFSLPSPKRTGTAGASSTGQTLDAPGATFVTWAVQVGDIIRRTNGSGGWAYVTAITDEDTLTTTLLSAGSGWANTETFELNALVVTYTNADKFFVPFLDVIEASGTDASPGTESVTLTYDSGVGDREVVIEIRNVKNASYRIVPFKTTGTITTGGLTQSVIRTADTVYA</sequence>
<name>A0A0G0X401_9BACT</name>
<organism evidence="2 3">
    <name type="scientific">Candidatus Woesebacteria bacterium GW2011_GWA1_41_13b</name>
    <dbReference type="NCBI Taxonomy" id="1618555"/>
    <lineage>
        <taxon>Bacteria</taxon>
        <taxon>Candidatus Woeseibacteriota</taxon>
    </lineage>
</organism>
<evidence type="ECO:0000313" key="2">
    <source>
        <dbReference type="EMBL" id="KKR91415.1"/>
    </source>
</evidence>